<dbReference type="InterPro" id="IPR013589">
    <property type="entry name" value="Bac_transglu_N"/>
</dbReference>
<dbReference type="InterPro" id="IPR038765">
    <property type="entry name" value="Papain-like_cys_pep_sf"/>
</dbReference>
<evidence type="ECO:0000313" key="2">
    <source>
        <dbReference type="EMBL" id="GAA4184793.1"/>
    </source>
</evidence>
<dbReference type="SMART" id="SM00460">
    <property type="entry name" value="TGc"/>
    <property type="match status" value="1"/>
</dbReference>
<accession>A0ABP8AJ21</accession>
<name>A0ABP8AJ21_9MICO</name>
<keyword evidence="3" id="KW-1185">Reference proteome</keyword>
<dbReference type="RefSeq" id="WP_344773663.1">
    <property type="nucleotide sequence ID" value="NZ_BAABBX010000004.1"/>
</dbReference>
<dbReference type="Pfam" id="PF01841">
    <property type="entry name" value="Transglut_core"/>
    <property type="match status" value="1"/>
</dbReference>
<sequence length="292" mass="31369">MSYRVSHRTEYAYDDVVSDSLGVAHLVPRQLPWQEVHSHSLVIDPVPGDVSQQTDYFGNALSYFHVTSGHEQLVVEATSDVTTMTPWYDQAALEAPWESARPFAAPETPGAWAATEFALESPGARHVLAAHDYAAASLAPGRPIGEAVAELMSRIHADFDYDPTATTVTSTVADTFAKRAGVCQDFAHLALACLRSHGLAARYVSGYLATDPPPGKPRVVGADASHAWLAVWVPGSGDWLAVDPTNDQRAGERYVTVAWGRDYGDVAPLKGVIFTEATKSTLRVAVDVAPQG</sequence>
<dbReference type="SUPFAM" id="SSF54001">
    <property type="entry name" value="Cysteine proteinases"/>
    <property type="match status" value="1"/>
</dbReference>
<dbReference type="InterPro" id="IPR002931">
    <property type="entry name" value="Transglutaminase-like"/>
</dbReference>
<evidence type="ECO:0000259" key="1">
    <source>
        <dbReference type="SMART" id="SM00460"/>
    </source>
</evidence>
<gene>
    <name evidence="2" type="ORF">GCM10022288_06000</name>
</gene>
<protein>
    <submittedName>
        <fullName evidence="2">Transglutaminase family protein</fullName>
    </submittedName>
</protein>
<reference evidence="3" key="1">
    <citation type="journal article" date="2019" name="Int. J. Syst. Evol. Microbiol.">
        <title>The Global Catalogue of Microorganisms (GCM) 10K type strain sequencing project: providing services to taxonomists for standard genome sequencing and annotation.</title>
        <authorList>
            <consortium name="The Broad Institute Genomics Platform"/>
            <consortium name="The Broad Institute Genome Sequencing Center for Infectious Disease"/>
            <person name="Wu L."/>
            <person name="Ma J."/>
        </authorList>
    </citation>
    <scope>NUCLEOTIDE SEQUENCE [LARGE SCALE GENOMIC DNA]</scope>
    <source>
        <strain evidence="3">JCM 17593</strain>
    </source>
</reference>
<dbReference type="Pfam" id="PF08379">
    <property type="entry name" value="Bact_transglu_N"/>
    <property type="match status" value="1"/>
</dbReference>
<dbReference type="Gene3D" id="3.10.620.30">
    <property type="match status" value="1"/>
</dbReference>
<proteinExistence type="predicted"/>
<organism evidence="2 3">
    <name type="scientific">Gryllotalpicola kribbensis</name>
    <dbReference type="NCBI Taxonomy" id="993084"/>
    <lineage>
        <taxon>Bacteria</taxon>
        <taxon>Bacillati</taxon>
        <taxon>Actinomycetota</taxon>
        <taxon>Actinomycetes</taxon>
        <taxon>Micrococcales</taxon>
        <taxon>Microbacteriaceae</taxon>
        <taxon>Gryllotalpicola</taxon>
    </lineage>
</organism>
<dbReference type="PANTHER" id="PTHR33490:SF7">
    <property type="entry name" value="BLR2979 PROTEIN"/>
    <property type="match status" value="1"/>
</dbReference>
<comment type="caution">
    <text evidence="2">The sequence shown here is derived from an EMBL/GenBank/DDBJ whole genome shotgun (WGS) entry which is preliminary data.</text>
</comment>
<dbReference type="PANTHER" id="PTHR33490">
    <property type="entry name" value="BLR5614 PROTEIN-RELATED"/>
    <property type="match status" value="1"/>
</dbReference>
<evidence type="ECO:0000313" key="3">
    <source>
        <dbReference type="Proteomes" id="UP001500213"/>
    </source>
</evidence>
<dbReference type="Proteomes" id="UP001500213">
    <property type="component" value="Unassembled WGS sequence"/>
</dbReference>
<dbReference type="EMBL" id="BAABBX010000004">
    <property type="protein sequence ID" value="GAA4184793.1"/>
    <property type="molecule type" value="Genomic_DNA"/>
</dbReference>
<feature type="domain" description="Transglutaminase-like" evidence="1">
    <location>
        <begin position="175"/>
        <end position="246"/>
    </location>
</feature>